<organism evidence="7 8">
    <name type="scientific">Ahniella affigens</name>
    <dbReference type="NCBI Taxonomy" id="2021234"/>
    <lineage>
        <taxon>Bacteria</taxon>
        <taxon>Pseudomonadati</taxon>
        <taxon>Pseudomonadota</taxon>
        <taxon>Gammaproteobacteria</taxon>
        <taxon>Lysobacterales</taxon>
        <taxon>Rhodanobacteraceae</taxon>
        <taxon>Ahniella</taxon>
    </lineage>
</organism>
<dbReference type="AlphaFoldDB" id="A0A2P1PN90"/>
<comment type="subcellular location">
    <subcellularLocation>
        <location evidence="1">Membrane</location>
        <topology evidence="1">Multi-pass membrane protein</topology>
    </subcellularLocation>
</comment>
<evidence type="ECO:0000256" key="4">
    <source>
        <dbReference type="ARBA" id="ARBA00023136"/>
    </source>
</evidence>
<dbReference type="RefSeq" id="WP_106890227.1">
    <property type="nucleotide sequence ID" value="NZ_CP027860.1"/>
</dbReference>
<feature type="transmembrane region" description="Helical" evidence="5">
    <location>
        <begin position="327"/>
        <end position="349"/>
    </location>
</feature>
<evidence type="ECO:0000256" key="1">
    <source>
        <dbReference type="ARBA" id="ARBA00004141"/>
    </source>
</evidence>
<sequence>MNVGKVIQIAWREFTTTVLTKAFLFGLLFLPLMMVIGIAVVPWLTNLKSPPVTGTIAIVDPSGELLSRLTESMSREALLAKREALNQRLDEVMPGSFKSLRSQPGVESKLQEALGDVPNLKFRAISLAALDAEKELLKQPKRADQDNDTLQMILVVDANAVTTSDGSTALGGYRAFEREVLDSRFSKEVRDGMRQAIVDARLSARQLNAADIRALMEVPRPEVEVVSAKGTENKNEVVRMLLPIAFMMLIFISVMAGGQQLMTSTIEEKSSRVVEVLLAAVSPLELMTGKIIGQMAVGALMMGVYGGLLLIGLATFSLVGLISVSSLVYLCLFFVLSATTVAALMAAIGAAVNEIREAQSLLTPVMLLLILPMMLMGPVMSDPNGGLATVVSLVPPASPYVMMMRLSSNVPPPVWQILLALLLNAVAAVMAVWFAGKVFRIGLLMYGKPPNLLTLWRWVRMA</sequence>
<proteinExistence type="predicted"/>
<keyword evidence="2 5" id="KW-0812">Transmembrane</keyword>
<gene>
    <name evidence="7" type="ORF">C7S18_03435</name>
</gene>
<evidence type="ECO:0000313" key="8">
    <source>
        <dbReference type="Proteomes" id="UP000241074"/>
    </source>
</evidence>
<dbReference type="PANTHER" id="PTHR43471:SF3">
    <property type="entry name" value="ABC TRANSPORTER PERMEASE PROTEIN NATB"/>
    <property type="match status" value="1"/>
</dbReference>
<evidence type="ECO:0000256" key="5">
    <source>
        <dbReference type="SAM" id="Phobius"/>
    </source>
</evidence>
<dbReference type="EMBL" id="CP027860">
    <property type="protein sequence ID" value="AVP96298.1"/>
    <property type="molecule type" value="Genomic_DNA"/>
</dbReference>
<dbReference type="GO" id="GO:0016020">
    <property type="term" value="C:membrane"/>
    <property type="evidence" value="ECO:0007669"/>
    <property type="project" value="UniProtKB-SubCell"/>
</dbReference>
<keyword evidence="8" id="KW-1185">Reference proteome</keyword>
<keyword evidence="4 5" id="KW-0472">Membrane</keyword>
<dbReference type="OrthoDB" id="9768837at2"/>
<dbReference type="Pfam" id="PF12698">
    <property type="entry name" value="ABC2_membrane_3"/>
    <property type="match status" value="1"/>
</dbReference>
<reference evidence="7 8" key="2">
    <citation type="submission" date="2018-03" db="EMBL/GenBank/DDBJ databases">
        <authorList>
            <person name="Keele B.F."/>
        </authorList>
    </citation>
    <scope>NUCLEOTIDE SEQUENCE [LARGE SCALE GENOMIC DNA]</scope>
    <source>
        <strain evidence="7 8">D13</strain>
    </source>
</reference>
<dbReference type="PANTHER" id="PTHR43471">
    <property type="entry name" value="ABC TRANSPORTER PERMEASE"/>
    <property type="match status" value="1"/>
</dbReference>
<protein>
    <recommendedName>
        <fullName evidence="6">ABC-2 type transporter transmembrane domain-containing protein</fullName>
    </recommendedName>
</protein>
<keyword evidence="3 5" id="KW-1133">Transmembrane helix</keyword>
<dbReference type="Proteomes" id="UP000241074">
    <property type="component" value="Chromosome"/>
</dbReference>
<feature type="transmembrane region" description="Helical" evidence="5">
    <location>
        <begin position="414"/>
        <end position="435"/>
    </location>
</feature>
<evidence type="ECO:0000259" key="6">
    <source>
        <dbReference type="Pfam" id="PF12698"/>
    </source>
</evidence>
<feature type="transmembrane region" description="Helical" evidence="5">
    <location>
        <begin position="361"/>
        <end position="380"/>
    </location>
</feature>
<reference evidence="7 8" key="1">
    <citation type="submission" date="2018-03" db="EMBL/GenBank/DDBJ databases">
        <title>Ahniella affigens gen. nov., sp. nov., a gammaproteobacterium isolated from sandy soil near a stream.</title>
        <authorList>
            <person name="Ko Y."/>
            <person name="Kim J.-H."/>
        </authorList>
    </citation>
    <scope>NUCLEOTIDE SEQUENCE [LARGE SCALE GENOMIC DNA]</scope>
    <source>
        <strain evidence="7 8">D13</strain>
    </source>
</reference>
<feature type="transmembrane region" description="Helical" evidence="5">
    <location>
        <begin position="237"/>
        <end position="258"/>
    </location>
</feature>
<evidence type="ECO:0000256" key="2">
    <source>
        <dbReference type="ARBA" id="ARBA00022692"/>
    </source>
</evidence>
<dbReference type="GO" id="GO:0140359">
    <property type="term" value="F:ABC-type transporter activity"/>
    <property type="evidence" value="ECO:0007669"/>
    <property type="project" value="InterPro"/>
</dbReference>
<accession>A0A2P1PN90</accession>
<evidence type="ECO:0000313" key="7">
    <source>
        <dbReference type="EMBL" id="AVP96298.1"/>
    </source>
</evidence>
<dbReference type="InterPro" id="IPR013525">
    <property type="entry name" value="ABC2_TM"/>
</dbReference>
<dbReference type="KEGG" id="xba:C7S18_03435"/>
<feature type="transmembrane region" description="Helical" evidence="5">
    <location>
        <begin position="299"/>
        <end position="321"/>
    </location>
</feature>
<feature type="transmembrane region" description="Helical" evidence="5">
    <location>
        <begin position="22"/>
        <end position="44"/>
    </location>
</feature>
<feature type="domain" description="ABC-2 type transporter transmembrane" evidence="6">
    <location>
        <begin position="21"/>
        <end position="433"/>
    </location>
</feature>
<evidence type="ECO:0000256" key="3">
    <source>
        <dbReference type="ARBA" id="ARBA00022989"/>
    </source>
</evidence>
<name>A0A2P1PN90_9GAMM</name>